<dbReference type="OrthoDB" id="5404651at2759"/>
<dbReference type="GO" id="GO:0006635">
    <property type="term" value="P:fatty acid beta-oxidation"/>
    <property type="evidence" value="ECO:0007669"/>
    <property type="project" value="TreeGrafter"/>
</dbReference>
<dbReference type="InterPro" id="IPR016039">
    <property type="entry name" value="Thiolase-like"/>
</dbReference>
<organism evidence="9 10">
    <name type="scientific">Fasciolopsis buskii</name>
    <dbReference type="NCBI Taxonomy" id="27845"/>
    <lineage>
        <taxon>Eukaryota</taxon>
        <taxon>Metazoa</taxon>
        <taxon>Spiralia</taxon>
        <taxon>Lophotrochozoa</taxon>
        <taxon>Platyhelminthes</taxon>
        <taxon>Trematoda</taxon>
        <taxon>Digenea</taxon>
        <taxon>Plagiorchiida</taxon>
        <taxon>Echinostomata</taxon>
        <taxon>Echinostomatoidea</taxon>
        <taxon>Fasciolidae</taxon>
        <taxon>Fasciolopsis</taxon>
    </lineage>
</organism>
<evidence type="ECO:0000256" key="4">
    <source>
        <dbReference type="ARBA" id="ARBA00022958"/>
    </source>
</evidence>
<dbReference type="Pfam" id="PF02803">
    <property type="entry name" value="Thiolase_C"/>
    <property type="match status" value="1"/>
</dbReference>
<accession>A0A8E0RQC6</accession>
<name>A0A8E0RQC6_9TREM</name>
<sequence length="235" mass="25624">MSNAPFYLPRQMLTYGGAKLYDSLVFDGLSDSKYEIHMGRCAEKTAADMGISREEQDEYAKLSYERNEIAVNQGVFTREIIPVQIADKKSPNGFIQIIEDEESKRTDFARFPKLKPAFLDAADGGTVTAANSSTLNDGASAAVMCSASFAAKDRSLKPIARIVNSATDTIDFAIAPHLAVEKLLTFTGVRKHNIDLWEINEAFSVVVLANIRLLDLPIEKVNIHGGAVSCGHPIG</sequence>
<dbReference type="PANTHER" id="PTHR18919:SF156">
    <property type="entry name" value="ACETYL-COA ACETYLTRANSFERASE, MITOCHONDRIAL"/>
    <property type="match status" value="1"/>
</dbReference>
<gene>
    <name evidence="9" type="ORF">FBUS_09585</name>
</gene>
<proteinExistence type="inferred from homology"/>
<dbReference type="Proteomes" id="UP000728185">
    <property type="component" value="Unassembled WGS sequence"/>
</dbReference>
<dbReference type="GO" id="GO:0003985">
    <property type="term" value="F:acetyl-CoA C-acetyltransferase activity"/>
    <property type="evidence" value="ECO:0007669"/>
    <property type="project" value="TreeGrafter"/>
</dbReference>
<dbReference type="InterPro" id="IPR002155">
    <property type="entry name" value="Thiolase"/>
</dbReference>
<comment type="similarity">
    <text evidence="1 6">Belongs to the thiolase-like superfamily. Thiolase family.</text>
</comment>
<dbReference type="GO" id="GO:0005739">
    <property type="term" value="C:mitochondrion"/>
    <property type="evidence" value="ECO:0007669"/>
    <property type="project" value="TreeGrafter"/>
</dbReference>
<evidence type="ECO:0000256" key="2">
    <source>
        <dbReference type="ARBA" id="ARBA00022679"/>
    </source>
</evidence>
<dbReference type="Pfam" id="PF00108">
    <property type="entry name" value="Thiolase_N"/>
    <property type="match status" value="1"/>
</dbReference>
<evidence type="ECO:0000256" key="5">
    <source>
        <dbReference type="ARBA" id="ARBA00023315"/>
    </source>
</evidence>
<evidence type="ECO:0000256" key="3">
    <source>
        <dbReference type="ARBA" id="ARBA00022723"/>
    </source>
</evidence>
<dbReference type="InterPro" id="IPR020616">
    <property type="entry name" value="Thiolase_N"/>
</dbReference>
<dbReference type="Gene3D" id="3.40.47.10">
    <property type="match status" value="1"/>
</dbReference>
<feature type="domain" description="Thiolase N-terminal" evidence="7">
    <location>
        <begin position="1"/>
        <end position="148"/>
    </location>
</feature>
<evidence type="ECO:0000313" key="10">
    <source>
        <dbReference type="Proteomes" id="UP000728185"/>
    </source>
</evidence>
<reference evidence="9" key="1">
    <citation type="submission" date="2019-05" db="EMBL/GenBank/DDBJ databases">
        <title>Annotation for the trematode Fasciolopsis buski.</title>
        <authorList>
            <person name="Choi Y.-J."/>
        </authorList>
    </citation>
    <scope>NUCLEOTIDE SEQUENCE</scope>
    <source>
        <strain evidence="9">HT</strain>
        <tissue evidence="9">Whole worm</tissue>
    </source>
</reference>
<keyword evidence="4" id="KW-0630">Potassium</keyword>
<protein>
    <submittedName>
        <fullName evidence="9">Thiolase N-terminal domain</fullName>
    </submittedName>
</protein>
<dbReference type="SUPFAM" id="SSF53901">
    <property type="entry name" value="Thiolase-like"/>
    <property type="match status" value="2"/>
</dbReference>
<comment type="caution">
    <text evidence="9">The sequence shown here is derived from an EMBL/GenBank/DDBJ whole genome shotgun (WGS) entry which is preliminary data.</text>
</comment>
<dbReference type="AlphaFoldDB" id="A0A8E0RQC6"/>
<keyword evidence="10" id="KW-1185">Reference proteome</keyword>
<feature type="domain" description="Thiolase C-terminal" evidence="8">
    <location>
        <begin position="159"/>
        <end position="235"/>
    </location>
</feature>
<keyword evidence="2 6" id="KW-0808">Transferase</keyword>
<keyword evidence="5 6" id="KW-0012">Acyltransferase</keyword>
<dbReference type="CDD" id="cd00751">
    <property type="entry name" value="thiolase"/>
    <property type="match status" value="1"/>
</dbReference>
<dbReference type="EMBL" id="LUCM01010913">
    <property type="protein sequence ID" value="KAA0184785.1"/>
    <property type="molecule type" value="Genomic_DNA"/>
</dbReference>
<evidence type="ECO:0000256" key="1">
    <source>
        <dbReference type="ARBA" id="ARBA00010982"/>
    </source>
</evidence>
<dbReference type="InterPro" id="IPR020617">
    <property type="entry name" value="Thiolase_C"/>
</dbReference>
<dbReference type="PANTHER" id="PTHR18919">
    <property type="entry name" value="ACETYL-COA C-ACYLTRANSFERASE"/>
    <property type="match status" value="1"/>
</dbReference>
<evidence type="ECO:0000259" key="7">
    <source>
        <dbReference type="Pfam" id="PF00108"/>
    </source>
</evidence>
<evidence type="ECO:0000313" key="9">
    <source>
        <dbReference type="EMBL" id="KAA0184785.1"/>
    </source>
</evidence>
<keyword evidence="3" id="KW-0479">Metal-binding</keyword>
<dbReference type="GO" id="GO:0046872">
    <property type="term" value="F:metal ion binding"/>
    <property type="evidence" value="ECO:0007669"/>
    <property type="project" value="UniProtKB-KW"/>
</dbReference>
<evidence type="ECO:0000256" key="6">
    <source>
        <dbReference type="RuleBase" id="RU003557"/>
    </source>
</evidence>
<evidence type="ECO:0000259" key="8">
    <source>
        <dbReference type="Pfam" id="PF02803"/>
    </source>
</evidence>